<dbReference type="InterPro" id="IPR001173">
    <property type="entry name" value="Glyco_trans_2-like"/>
</dbReference>
<proteinExistence type="predicted"/>
<dbReference type="InterPro" id="IPR029044">
    <property type="entry name" value="Nucleotide-diphossugar_trans"/>
</dbReference>
<reference evidence="4" key="1">
    <citation type="submission" date="2020-03" db="EMBL/GenBank/DDBJ databases">
        <title>Complete genome sequence of sulfur-oxidizing bacterium skT11.</title>
        <authorList>
            <person name="Kanda M."/>
            <person name="Kojima H."/>
            <person name="Fukui M."/>
        </authorList>
    </citation>
    <scope>NUCLEOTIDE SEQUENCE [LARGE SCALE GENOMIC DNA]</scope>
    <source>
        <strain evidence="4">skT11</strain>
    </source>
</reference>
<dbReference type="Proteomes" id="UP000502260">
    <property type="component" value="Chromosome"/>
</dbReference>
<dbReference type="EMBL" id="AP022853">
    <property type="protein sequence ID" value="BCB28352.1"/>
    <property type="molecule type" value="Genomic_DNA"/>
</dbReference>
<dbReference type="KEGG" id="slac:SKTS_32380"/>
<evidence type="ECO:0000313" key="4">
    <source>
        <dbReference type="Proteomes" id="UP000502260"/>
    </source>
</evidence>
<evidence type="ECO:0000256" key="1">
    <source>
        <dbReference type="SAM" id="Phobius"/>
    </source>
</evidence>
<dbReference type="Pfam" id="PF00535">
    <property type="entry name" value="Glycos_transf_2"/>
    <property type="match status" value="1"/>
</dbReference>
<dbReference type="Gene3D" id="3.90.550.10">
    <property type="entry name" value="Spore Coat Polysaccharide Biosynthesis Protein SpsA, Chain A"/>
    <property type="match status" value="1"/>
</dbReference>
<keyword evidence="3" id="KW-0808">Transferase</keyword>
<dbReference type="CDD" id="cd04179">
    <property type="entry name" value="DPM_DPG-synthase_like"/>
    <property type="match status" value="1"/>
</dbReference>
<protein>
    <submittedName>
        <fullName evidence="3">Glycosyl transferase</fullName>
    </submittedName>
</protein>
<feature type="domain" description="Glycosyltransferase 2-like" evidence="2">
    <location>
        <begin position="3"/>
        <end position="132"/>
    </location>
</feature>
<keyword evidence="1" id="KW-0472">Membrane</keyword>
<dbReference type="SUPFAM" id="SSF53448">
    <property type="entry name" value="Nucleotide-diphospho-sugar transferases"/>
    <property type="match status" value="1"/>
</dbReference>
<keyword evidence="1" id="KW-0812">Transmembrane</keyword>
<feature type="transmembrane region" description="Helical" evidence="1">
    <location>
        <begin position="232"/>
        <end position="257"/>
    </location>
</feature>
<dbReference type="InterPro" id="IPR050256">
    <property type="entry name" value="Glycosyltransferase_2"/>
</dbReference>
<evidence type="ECO:0000313" key="3">
    <source>
        <dbReference type="EMBL" id="BCB28352.1"/>
    </source>
</evidence>
<evidence type="ECO:0000259" key="2">
    <source>
        <dbReference type="Pfam" id="PF00535"/>
    </source>
</evidence>
<accession>A0A6F8VHD0</accession>
<name>A0A6F8VHD0_9PROT</name>
<dbReference type="PANTHER" id="PTHR48090:SF7">
    <property type="entry name" value="RFBJ PROTEIN"/>
    <property type="match status" value="1"/>
</dbReference>
<feature type="transmembrane region" description="Helical" evidence="1">
    <location>
        <begin position="202"/>
        <end position="220"/>
    </location>
</feature>
<dbReference type="PANTHER" id="PTHR48090">
    <property type="entry name" value="UNDECAPRENYL-PHOSPHATE 4-DEOXY-4-FORMAMIDO-L-ARABINOSE TRANSFERASE-RELATED"/>
    <property type="match status" value="1"/>
</dbReference>
<gene>
    <name evidence="3" type="ORF">SKTS_32380</name>
</gene>
<keyword evidence="4" id="KW-1185">Reference proteome</keyword>
<sequence length="261" mass="29057">MATFPDSEIIIVNDGSDDDTLALCAQFPVRVVSHPYPKGNGAAVKSGTRAARGDVLIFMDADGQHQPEDIPRLLEKFAEGYDMVVGARQAGSQAGAHRAVANDVFSRLATWMVGRQVEDLTSGFRVVKADKFRKFLYLLPNGFSYPTTITMSFFRAGFSVAYLPIHTPRRTTGKSHIQPTRDGLRFLLIIFKIGTLYSPLKLFLPISLAFFFSGLGYYLFTFVTEHRFTNMSALLLTSSMLIFLIGLISEQITMLIYKDSD</sequence>
<keyword evidence="1" id="KW-1133">Transmembrane helix</keyword>
<dbReference type="AlphaFoldDB" id="A0A6F8VHD0"/>
<dbReference type="GO" id="GO:0016740">
    <property type="term" value="F:transferase activity"/>
    <property type="evidence" value="ECO:0007669"/>
    <property type="project" value="UniProtKB-KW"/>
</dbReference>
<organism evidence="3 4">
    <name type="scientific">Sulfurimicrobium lacus</name>
    <dbReference type="NCBI Taxonomy" id="2715678"/>
    <lineage>
        <taxon>Bacteria</taxon>
        <taxon>Pseudomonadati</taxon>
        <taxon>Pseudomonadota</taxon>
        <taxon>Betaproteobacteria</taxon>
        <taxon>Nitrosomonadales</taxon>
        <taxon>Sulfuricellaceae</taxon>
        <taxon>Sulfurimicrobium</taxon>
    </lineage>
</organism>